<accession>A0A1F5WDB7</accession>
<protein>
    <submittedName>
        <fullName evidence="2">Uncharacterized protein</fullName>
    </submittedName>
</protein>
<dbReference type="STRING" id="1798338.A3J56_00605"/>
<keyword evidence="1" id="KW-0472">Membrane</keyword>
<keyword evidence="1" id="KW-1133">Transmembrane helix</keyword>
<keyword evidence="1" id="KW-0812">Transmembrane</keyword>
<gene>
    <name evidence="2" type="ORF">A3J56_00605</name>
</gene>
<dbReference type="EMBL" id="MFHQ01000039">
    <property type="protein sequence ID" value="OGF73626.1"/>
    <property type="molecule type" value="Genomic_DNA"/>
</dbReference>
<evidence type="ECO:0000313" key="3">
    <source>
        <dbReference type="Proteomes" id="UP000178406"/>
    </source>
</evidence>
<organism evidence="2 3">
    <name type="scientific">Candidatus Giovannonibacteria bacterium RIFCSPHIGHO2_02_FULL_46_20</name>
    <dbReference type="NCBI Taxonomy" id="1798338"/>
    <lineage>
        <taxon>Bacteria</taxon>
        <taxon>Candidatus Giovannoniibacteriota</taxon>
    </lineage>
</organism>
<reference evidence="2 3" key="1">
    <citation type="journal article" date="2016" name="Nat. Commun.">
        <title>Thousands of microbial genomes shed light on interconnected biogeochemical processes in an aquifer system.</title>
        <authorList>
            <person name="Anantharaman K."/>
            <person name="Brown C.T."/>
            <person name="Hug L.A."/>
            <person name="Sharon I."/>
            <person name="Castelle C.J."/>
            <person name="Probst A.J."/>
            <person name="Thomas B.C."/>
            <person name="Singh A."/>
            <person name="Wilkins M.J."/>
            <person name="Karaoz U."/>
            <person name="Brodie E.L."/>
            <person name="Williams K.H."/>
            <person name="Hubbard S.S."/>
            <person name="Banfield J.F."/>
        </authorList>
    </citation>
    <scope>NUCLEOTIDE SEQUENCE [LARGE SCALE GENOMIC DNA]</scope>
</reference>
<evidence type="ECO:0000313" key="2">
    <source>
        <dbReference type="EMBL" id="OGF73626.1"/>
    </source>
</evidence>
<dbReference type="AlphaFoldDB" id="A0A1F5WDB7"/>
<name>A0A1F5WDB7_9BACT</name>
<feature type="transmembrane region" description="Helical" evidence="1">
    <location>
        <begin position="20"/>
        <end position="42"/>
    </location>
</feature>
<sequence length="190" mass="21311">MGISLLSKEYTKEVRREKILRSAVVIFGIINTVLLVGIIFMLPSYFTLTLSQEEVARRLQAQQESFARQNVNVIEEKIQKINALAALHQKNENNRRRVAPLLLGLASSDIPGVELRTARLSEDESGSFVVLLQGRAATRNAFLTYEKSIENIDGIAAVHSPVSNLLHEADVLFELEAVLNKEFYSYVKNP</sequence>
<evidence type="ECO:0000256" key="1">
    <source>
        <dbReference type="SAM" id="Phobius"/>
    </source>
</evidence>
<proteinExistence type="predicted"/>
<dbReference type="Proteomes" id="UP000178406">
    <property type="component" value="Unassembled WGS sequence"/>
</dbReference>
<comment type="caution">
    <text evidence="2">The sequence shown here is derived from an EMBL/GenBank/DDBJ whole genome shotgun (WGS) entry which is preliminary data.</text>
</comment>